<protein>
    <submittedName>
        <fullName evidence="1">Uncharacterized protein</fullName>
    </submittedName>
</protein>
<sequence length="82" mass="9423">MKIETGRQAVWQHAKECGLDEGIALIAKYFDIKDVSIIGNGKLSYIDERPRKVHRVPAIPSLQFFREEKAKEDAAKKAQKRR</sequence>
<dbReference type="Proteomes" id="UP000306677">
    <property type="component" value="Segment"/>
</dbReference>
<name>A0A4Y5NT78_9CAUD</name>
<organism evidence="1 2">
    <name type="scientific">Escherichia phage vB_EcoS_W011D</name>
    <dbReference type="NCBI Taxonomy" id="2575323"/>
    <lineage>
        <taxon>Viruses</taxon>
        <taxon>Duplodnaviria</taxon>
        <taxon>Heunggongvirae</taxon>
        <taxon>Uroviricota</taxon>
        <taxon>Caudoviricetes</taxon>
        <taxon>Drexlerviridae</taxon>
        <taxon>Tempevirinae</taxon>
        <taxon>Changchunvirus</taxon>
        <taxon>Changchunvirus W011D</taxon>
    </lineage>
</organism>
<accession>A0A4Y5NT78</accession>
<gene>
    <name evidence="1" type="ORF">vBEcoSW011D_58</name>
</gene>
<dbReference type="EMBL" id="MK778457">
    <property type="protein sequence ID" value="QCW18503.1"/>
    <property type="molecule type" value="Genomic_DNA"/>
</dbReference>
<evidence type="ECO:0000313" key="2">
    <source>
        <dbReference type="Proteomes" id="UP000306677"/>
    </source>
</evidence>
<proteinExistence type="predicted"/>
<keyword evidence="2" id="KW-1185">Reference proteome</keyword>
<evidence type="ECO:0000313" key="1">
    <source>
        <dbReference type="EMBL" id="QCW18503.1"/>
    </source>
</evidence>
<reference evidence="1 2" key="1">
    <citation type="submission" date="2019-04" db="EMBL/GenBank/DDBJ databases">
        <authorList>
            <person name="Wang X."/>
        </authorList>
    </citation>
    <scope>NUCLEOTIDE SEQUENCE [LARGE SCALE GENOMIC DNA]</scope>
</reference>